<reference evidence="7" key="1">
    <citation type="submission" date="2009-08" db="EMBL/GenBank/DDBJ databases">
        <authorList>
            <consortium name="US DOE Joint Genome Institute"/>
            <person name="Lucas S."/>
            <person name="Copeland A."/>
            <person name="Lapidus A."/>
            <person name="Glavina del Rio T."/>
            <person name="Dalin E."/>
            <person name="Tice H."/>
            <person name="Bruce D."/>
            <person name="Barry K."/>
            <person name="Pitluck S."/>
            <person name="Lowry S."/>
            <person name="Larimer F."/>
            <person name="Land M."/>
            <person name="Hauser L."/>
            <person name="Kyrpides N."/>
            <person name="Ivanova N."/>
            <person name="McMahon K.D."/>
            <person name="Hugenholtz P."/>
        </authorList>
    </citation>
    <scope>NUCLEOTIDE SEQUENCE</scope>
    <source>
        <strain evidence="7">UW-1</strain>
    </source>
</reference>
<keyword evidence="3" id="KW-0574">Periplasm</keyword>
<dbReference type="CAZy" id="PL12">
    <property type="family name" value="Polysaccharide Lyase Family 12"/>
</dbReference>
<dbReference type="GO" id="GO:0042597">
    <property type="term" value="C:periplasmic space"/>
    <property type="evidence" value="ECO:0007669"/>
    <property type="project" value="UniProtKB-SubCell"/>
</dbReference>
<dbReference type="EMBL" id="CP001715">
    <property type="protein sequence ID" value="ACV34195.1"/>
    <property type="molecule type" value="Genomic_DNA"/>
</dbReference>
<dbReference type="AlphaFoldDB" id="C7RNQ9"/>
<organism evidence="7">
    <name type="scientific">Accumulibacter regalis</name>
    <dbReference type="NCBI Taxonomy" id="522306"/>
    <lineage>
        <taxon>Bacteria</taxon>
        <taxon>Pseudomonadati</taxon>
        <taxon>Pseudomonadota</taxon>
        <taxon>Betaproteobacteria</taxon>
        <taxon>Candidatus Accumulibacter</taxon>
    </lineage>
</organism>
<reference evidence="7" key="2">
    <citation type="submission" date="2009-09" db="EMBL/GenBank/DDBJ databases">
        <title>Complete sequence of chromosome of Candidatus Accumulibacter phosphatis clade IIA str. UW-1.</title>
        <authorList>
            <consortium name="US DOE Joint Genome Institute"/>
            <person name="Martin H.G."/>
            <person name="Ivanova N."/>
            <person name="Kunin V."/>
            <person name="Warnecke F."/>
            <person name="Barry K."/>
            <person name="He S."/>
            <person name="Salamov A."/>
            <person name="Szeto E."/>
            <person name="Dalin E."/>
            <person name="Pangilinan J.L."/>
            <person name="Lapidus A."/>
            <person name="Lowry S."/>
            <person name="Kyrpides N.C."/>
            <person name="McMahon K.D."/>
            <person name="Hugenholtz P."/>
        </authorList>
    </citation>
    <scope>NUCLEOTIDE SEQUENCE [LARGE SCALE GENOMIC DNA]</scope>
    <source>
        <strain evidence="7">UW-1</strain>
    </source>
</reference>
<dbReference type="KEGG" id="app:CAP2UW1_0857"/>
<sequence length="671" mass="75155">MFRNVSWRFLRLRAMDAPELVYRVRQSVRARLEQWGIGRASPGEPTGLCGRAWLGEVPRGFELEAYRSAADRILSGQFGVFAMRDATLGFPPAWNQDPKTRTVVPLVFGKTLNYRDERVVGDIKYLWEPNRHLELVTLAQAWRLTGDARFSEGCRALLDSWFAQCPYPLGPNWTSSLEHAVRLMNWSFAWHLLGGDESRLFVGVEGAAFRTRWLRSVFQHCHFIAGHLSRHSSANNHLLGEYMGLLVGTVTWPMWPESAEWKSIAAPGFETEALKQNAPDGVNREQAVYYQHEVIDMMLLCGLICRANGIEFSASYWERLERLMEFLAAVMDCAGHVPMIGDADDALMVRLSQGPGRSRYRSLLATGAVLFSRGDFAAKARRFDDKSRWLLGDSAAEVFDALPLPETEKPRTAFSEGGYYLMGARLGAADEVRALIDCGPLGYLSIAAHGHADALSFVLSAGGRELLIDPGTYAYHTQKKCRDYFRGTFAHNTLRVDGTDQSVIGGNFLWLGKANAHCELAELDGERQIFRGRHDGYRRLSDPLTHQREISFDAVGNRFEVIDVLRCAGRHEVELCWHFAEHCVVTCAEGVVTADSGPVRLTMDMEECALSPSFLRGEEDPHAGWISRSFDVKTPTTMLVWRGTIGGPVRLVTRLALSFDLDADRIGTSVR</sequence>
<accession>C7RNQ9</accession>
<evidence type="ECO:0000256" key="1">
    <source>
        <dbReference type="ARBA" id="ARBA00004418"/>
    </source>
</evidence>
<feature type="domain" description="Heparin-sulfate lyase N-terminal" evidence="6">
    <location>
        <begin position="109"/>
        <end position="345"/>
    </location>
</feature>
<dbReference type="PANTHER" id="PTHR39210:SF1">
    <property type="entry name" value="HEPARIN-SULFATE LYASE"/>
    <property type="match status" value="1"/>
</dbReference>
<dbReference type="Gene3D" id="2.70.98.70">
    <property type="match status" value="1"/>
</dbReference>
<keyword evidence="4" id="KW-0456">Lyase</keyword>
<dbReference type="Pfam" id="PF16889">
    <property type="entry name" value="Hepar_II_III_N"/>
    <property type="match status" value="1"/>
</dbReference>
<dbReference type="InterPro" id="IPR008929">
    <property type="entry name" value="Chondroitin_lyas"/>
</dbReference>
<dbReference type="Gene3D" id="1.50.10.100">
    <property type="entry name" value="Chondroitin AC/alginate lyase"/>
    <property type="match status" value="1"/>
</dbReference>
<dbReference type="STRING" id="522306.CAP2UW1_0857"/>
<dbReference type="HOGENOM" id="CLU_022012_0_1_4"/>
<dbReference type="InterPro" id="IPR031680">
    <property type="entry name" value="Hepar_II_III_N"/>
</dbReference>
<dbReference type="eggNOG" id="COG5360">
    <property type="taxonomic scope" value="Bacteria"/>
</dbReference>
<dbReference type="OrthoDB" id="9763014at2"/>
<gene>
    <name evidence="7" type="ordered locus">CAP2UW1_0857</name>
</gene>
<evidence type="ECO:0000259" key="6">
    <source>
        <dbReference type="Pfam" id="PF16889"/>
    </source>
</evidence>
<proteinExistence type="predicted"/>
<comment type="subcellular location">
    <subcellularLocation>
        <location evidence="1">Periplasm</location>
    </subcellularLocation>
</comment>
<evidence type="ECO:0000259" key="5">
    <source>
        <dbReference type="Pfam" id="PF07940"/>
    </source>
</evidence>
<evidence type="ECO:0000256" key="2">
    <source>
        <dbReference type="ARBA" id="ARBA00022729"/>
    </source>
</evidence>
<keyword evidence="2" id="KW-0732">Signal</keyword>
<evidence type="ECO:0000256" key="3">
    <source>
        <dbReference type="ARBA" id="ARBA00022764"/>
    </source>
</evidence>
<dbReference type="InterPro" id="IPR012480">
    <property type="entry name" value="Hepar_II_III_C"/>
</dbReference>
<evidence type="ECO:0000313" key="7">
    <source>
        <dbReference type="EMBL" id="ACV34195.1"/>
    </source>
</evidence>
<evidence type="ECO:0000256" key="4">
    <source>
        <dbReference type="ARBA" id="ARBA00023239"/>
    </source>
</evidence>
<protein>
    <submittedName>
        <fullName evidence="7">Heparinase II/III family protein</fullName>
    </submittedName>
</protein>
<dbReference type="Pfam" id="PF07940">
    <property type="entry name" value="Hepar_II_III_C"/>
    <property type="match status" value="1"/>
</dbReference>
<dbReference type="PANTHER" id="PTHR39210">
    <property type="entry name" value="HEPARIN-SULFATE LYASE"/>
    <property type="match status" value="1"/>
</dbReference>
<dbReference type="GO" id="GO:0016829">
    <property type="term" value="F:lyase activity"/>
    <property type="evidence" value="ECO:0007669"/>
    <property type="project" value="UniProtKB-KW"/>
</dbReference>
<name>C7RNQ9_ACCRE</name>
<dbReference type="SUPFAM" id="SSF48230">
    <property type="entry name" value="Chondroitin AC/alginate lyase"/>
    <property type="match status" value="1"/>
</dbReference>
<feature type="domain" description="Heparinase II/III-like C-terminal" evidence="5">
    <location>
        <begin position="408"/>
        <end position="639"/>
    </location>
</feature>